<evidence type="ECO:0000313" key="2">
    <source>
        <dbReference type="Proteomes" id="UP000828941"/>
    </source>
</evidence>
<comment type="caution">
    <text evidence="1">The sequence shown here is derived from an EMBL/GenBank/DDBJ whole genome shotgun (WGS) entry which is preliminary data.</text>
</comment>
<name>A0ACB9KH48_BAUVA</name>
<keyword evidence="2" id="KW-1185">Reference proteome</keyword>
<gene>
    <name evidence="1" type="ORF">L6164_036421</name>
</gene>
<organism evidence="1 2">
    <name type="scientific">Bauhinia variegata</name>
    <name type="common">Purple orchid tree</name>
    <name type="synonym">Phanera variegata</name>
    <dbReference type="NCBI Taxonomy" id="167791"/>
    <lineage>
        <taxon>Eukaryota</taxon>
        <taxon>Viridiplantae</taxon>
        <taxon>Streptophyta</taxon>
        <taxon>Embryophyta</taxon>
        <taxon>Tracheophyta</taxon>
        <taxon>Spermatophyta</taxon>
        <taxon>Magnoliopsida</taxon>
        <taxon>eudicotyledons</taxon>
        <taxon>Gunneridae</taxon>
        <taxon>Pentapetalae</taxon>
        <taxon>rosids</taxon>
        <taxon>fabids</taxon>
        <taxon>Fabales</taxon>
        <taxon>Fabaceae</taxon>
        <taxon>Cercidoideae</taxon>
        <taxon>Cercideae</taxon>
        <taxon>Bauhiniinae</taxon>
        <taxon>Bauhinia</taxon>
    </lineage>
</organism>
<dbReference type="Proteomes" id="UP000828941">
    <property type="component" value="Chromosome 14"/>
</dbReference>
<evidence type="ECO:0000313" key="1">
    <source>
        <dbReference type="EMBL" id="KAI4296465.1"/>
    </source>
</evidence>
<dbReference type="EMBL" id="CM039439">
    <property type="protein sequence ID" value="KAI4296465.1"/>
    <property type="molecule type" value="Genomic_DNA"/>
</dbReference>
<protein>
    <submittedName>
        <fullName evidence="1">Uncharacterized protein</fullName>
    </submittedName>
</protein>
<proteinExistence type="predicted"/>
<sequence>MKMDLTRIIVVLGILISELALISNGTMVFPVQHKFKDHPSPFREMRDHNAARLRRKNLAVADFGLGGFLEKTWLYYTKLKIGTPPEEYILQIDTGSSIPWLICHADKSSLNKTDDIPIKLYDPKESSTSRLARCKKDRCMDYTNYGDGSKFSGFYVWDVLRFDRITRDFDTVETSTLVKFGCGKRNAGEAAPSSSVGILGLSQSQMSLVSQLAMNGYTRPSFAHCLDRSKGGGIFAIGEVVEPKVKTAPLVFPDENEMHYVILMTGFKVGGEYIDIPSLKVDGGKPAKIDSGASMTVLPKEFYEPLLQKIFAQQPQLKYSNNSIITDTYCFDGFKGNVDDVFPTVTFQFEGGLTLTVAAHDYILPQENDNWCISWARSDVVVGPEEKDLILIGDEALTNRFVVYNLEDRTVGWTKYDCTSSIKVRDRLSGAVYSVGAHNLSH</sequence>
<reference evidence="1 2" key="1">
    <citation type="journal article" date="2022" name="DNA Res.">
        <title>Chromosomal-level genome assembly of the orchid tree Bauhinia variegata (Leguminosae; Cercidoideae) supports the allotetraploid origin hypothesis of Bauhinia.</title>
        <authorList>
            <person name="Zhong Y."/>
            <person name="Chen Y."/>
            <person name="Zheng D."/>
            <person name="Pang J."/>
            <person name="Liu Y."/>
            <person name="Luo S."/>
            <person name="Meng S."/>
            <person name="Qian L."/>
            <person name="Wei D."/>
            <person name="Dai S."/>
            <person name="Zhou R."/>
        </authorList>
    </citation>
    <scope>NUCLEOTIDE SEQUENCE [LARGE SCALE GENOMIC DNA]</scope>
    <source>
        <strain evidence="1">BV-YZ2020</strain>
    </source>
</reference>
<accession>A0ACB9KH48</accession>